<dbReference type="EMBL" id="KZ107877">
    <property type="protein sequence ID" value="OSS43271.1"/>
    <property type="molecule type" value="Genomic_DNA"/>
</dbReference>
<sequence>MVSSLGAMEEEKRESKAASRLDEIEQETIDRQVNNPKLTFGYTALVRYAKTKEAFAMIVATVASIVAGATMPFMTLVYGNLTGSFTSFSVEAVAVPQLNDQINQYTLYLVYIGIVSYATSWISFVGFSYAGERITKQIRQLYLRAILRQNIAFFDFLGSGEITARISSDMNLLQDGTGHKVGLFITGISTFVSAIIIGFIQSWKLSLIMLSGTMALVIIMGLIGARMKRYQTISIDEYATAASLSEEVLGSARNVAAYGIQTRFQQKHSIILTNASRHDFKAKLWLSLMIATVMGILNFQYSLAFWQGNRFLHSGELEVSNIVTAVMVILTAGFSVSSVLPHIQAFGAAIAAANKVLNTIERNSPIDPESDTGIIPESLVGDIHFKNVKHVYPSRPEVTVLKDFSLEIPSGKMTALVGASGCGKSTVIGLLERYYLPMAGQILLDGNDIAELNLRWLRRHIALVSQEPVLFSASIYENIAYGLVGTQYAEASEEEKTELIEKAARIANAHDFVNRLPEKYSTEVGERGNLLSGGQKQRIAIARAIVSDPQILLLDEATAALDTRSESTVQEALDRATKDRTTIVIAHRLSTIKNADKIVVMTEGRIVEQGTHEELIGLDCVYASLVKAQKILFDTEAGDHINSSSRCYPEELKGERTQNDSCPDKTSMLPLSSFLNTPNEQTATNDGAWGLIKFAWSMNSGKHVTMVTGLIFSFLAGCDPAIQAIILGNSINSLLAPDTSLSDVGINFWCWMFLMLGLSNWVFHFVRGWTLSKCSAHLVHHVHERAFAAMLRQDIEFYDGNTVTSGTLSSFLSSESNRLAGLSGSILGTIVSAASSVLVAIIIGCSFGWKLALVCTATIPLVLVCGYFRIQTVTGMEKRIKESTDAAAFACEAASSIRTVATLSLEGHVLYGYSSRLEDQVKRNLRFTKVSGSLFALSESLTFFILAFVFWYGGRLMLAQEYSVLQFFTVYLAIVGAAQNAGAIFTFAPDIGGALKAFSVLKSFLDRIPKIDHWSEDGRRISTLDGKITLKDVEFSYPERPNHPVLFGITIHADPGQFVALVGTSGSGKSTVLQLLERFYDPTNGTIFMDEVDIRQYHLQDYRSQLAIVSQEMTLHTGTIRM</sequence>
<dbReference type="InterPro" id="IPR003439">
    <property type="entry name" value="ABC_transporter-like_ATP-bd"/>
</dbReference>
<evidence type="ECO:0000256" key="5">
    <source>
        <dbReference type="ARBA" id="ARBA00022737"/>
    </source>
</evidence>
<dbReference type="OMA" id="PGSIYKQ"/>
<feature type="compositionally biased region" description="Basic and acidic residues" evidence="10">
    <location>
        <begin position="9"/>
        <end position="21"/>
    </location>
</feature>
<feature type="transmembrane region" description="Helical" evidence="11">
    <location>
        <begin position="746"/>
        <end position="763"/>
    </location>
</feature>
<dbReference type="GO" id="GO:0005524">
    <property type="term" value="F:ATP binding"/>
    <property type="evidence" value="ECO:0007669"/>
    <property type="project" value="UniProtKB-KW"/>
</dbReference>
<dbReference type="FunFam" id="3.40.50.300:FF:000251">
    <property type="entry name" value="ABC transporter B family member 19"/>
    <property type="match status" value="1"/>
</dbReference>
<dbReference type="InterPro" id="IPR003593">
    <property type="entry name" value="AAA+_ATPase"/>
</dbReference>
<keyword evidence="3" id="KW-0813">Transport</keyword>
<feature type="transmembrane region" description="Helical" evidence="11">
    <location>
        <begin position="54"/>
        <end position="78"/>
    </location>
</feature>
<feature type="transmembrane region" description="Helical" evidence="11">
    <location>
        <begin position="849"/>
        <end position="870"/>
    </location>
</feature>
<dbReference type="CDD" id="cd18578">
    <property type="entry name" value="ABC_6TM_Pgp_ABCB1_D2_like"/>
    <property type="match status" value="1"/>
</dbReference>
<dbReference type="PROSITE" id="PS50929">
    <property type="entry name" value="ABC_TM1F"/>
    <property type="match status" value="2"/>
</dbReference>
<dbReference type="InterPro" id="IPR036640">
    <property type="entry name" value="ABC1_TM_sf"/>
</dbReference>
<dbReference type="GO" id="GO:0090374">
    <property type="term" value="P:oligopeptide export from mitochondrion"/>
    <property type="evidence" value="ECO:0007669"/>
    <property type="project" value="TreeGrafter"/>
</dbReference>
<dbReference type="InterPro" id="IPR027417">
    <property type="entry name" value="P-loop_NTPase"/>
</dbReference>
<keyword evidence="7" id="KW-0067">ATP-binding</keyword>
<feature type="domain" description="ABC transporter" evidence="12">
    <location>
        <begin position="383"/>
        <end position="628"/>
    </location>
</feature>
<keyword evidence="5" id="KW-0677">Repeat</keyword>
<feature type="transmembrane region" description="Helical" evidence="11">
    <location>
        <begin position="108"/>
        <end position="130"/>
    </location>
</feature>
<evidence type="ECO:0000259" key="12">
    <source>
        <dbReference type="PROSITE" id="PS50893"/>
    </source>
</evidence>
<name>A0A1Y2LHB1_EPING</name>
<dbReference type="InParanoid" id="A0A1Y2LHB1"/>
<dbReference type="InterPro" id="IPR017871">
    <property type="entry name" value="ABC_transporter-like_CS"/>
</dbReference>
<feature type="transmembrane region" description="Helical" evidence="11">
    <location>
        <begin position="284"/>
        <end position="307"/>
    </location>
</feature>
<dbReference type="GO" id="GO:0005743">
    <property type="term" value="C:mitochondrial inner membrane"/>
    <property type="evidence" value="ECO:0007669"/>
    <property type="project" value="TreeGrafter"/>
</dbReference>
<evidence type="ECO:0000256" key="9">
    <source>
        <dbReference type="ARBA" id="ARBA00023136"/>
    </source>
</evidence>
<dbReference type="SUPFAM" id="SSF90123">
    <property type="entry name" value="ABC transporter transmembrane region"/>
    <property type="match status" value="2"/>
</dbReference>
<dbReference type="InterPro" id="IPR039421">
    <property type="entry name" value="Type_1_exporter"/>
</dbReference>
<comment type="similarity">
    <text evidence="2">Belongs to the ABC transporter superfamily. ABCB family. Multidrug resistance exporter (TC 3.A.1.201) subfamily.</text>
</comment>
<dbReference type="Gene3D" id="3.40.50.300">
    <property type="entry name" value="P-loop containing nucleotide triphosphate hydrolases"/>
    <property type="match status" value="2"/>
</dbReference>
<evidence type="ECO:0000256" key="10">
    <source>
        <dbReference type="SAM" id="MobiDB-lite"/>
    </source>
</evidence>
<evidence type="ECO:0000256" key="4">
    <source>
        <dbReference type="ARBA" id="ARBA00022692"/>
    </source>
</evidence>
<evidence type="ECO:0000256" key="7">
    <source>
        <dbReference type="ARBA" id="ARBA00022840"/>
    </source>
</evidence>
<evidence type="ECO:0000259" key="13">
    <source>
        <dbReference type="PROSITE" id="PS50929"/>
    </source>
</evidence>
<protein>
    <submittedName>
        <fullName evidence="14">Uncharacterized protein</fullName>
    </submittedName>
</protein>
<dbReference type="PROSITE" id="PS50893">
    <property type="entry name" value="ABC_TRANSPORTER_2"/>
    <property type="match status" value="1"/>
</dbReference>
<dbReference type="PANTHER" id="PTHR43394:SF11">
    <property type="entry name" value="ATP-BINDING CASSETTE TRANSPORTER"/>
    <property type="match status" value="1"/>
</dbReference>
<evidence type="ECO:0000256" key="2">
    <source>
        <dbReference type="ARBA" id="ARBA00007577"/>
    </source>
</evidence>
<organism evidence="14 15">
    <name type="scientific">Epicoccum nigrum</name>
    <name type="common">Soil fungus</name>
    <name type="synonym">Epicoccum purpurascens</name>
    <dbReference type="NCBI Taxonomy" id="105696"/>
    <lineage>
        <taxon>Eukaryota</taxon>
        <taxon>Fungi</taxon>
        <taxon>Dikarya</taxon>
        <taxon>Ascomycota</taxon>
        <taxon>Pezizomycotina</taxon>
        <taxon>Dothideomycetes</taxon>
        <taxon>Pleosporomycetidae</taxon>
        <taxon>Pleosporales</taxon>
        <taxon>Pleosporineae</taxon>
        <taxon>Didymellaceae</taxon>
        <taxon>Epicoccum</taxon>
    </lineage>
</organism>
<proteinExistence type="inferred from homology"/>
<evidence type="ECO:0000256" key="3">
    <source>
        <dbReference type="ARBA" id="ARBA00022448"/>
    </source>
</evidence>
<keyword evidence="4 11" id="KW-0812">Transmembrane</keyword>
<feature type="domain" description="ABC transmembrane type-1" evidence="13">
    <location>
        <begin position="58"/>
        <end position="348"/>
    </location>
</feature>
<feature type="transmembrane region" description="Helical" evidence="11">
    <location>
        <begin position="964"/>
        <end position="988"/>
    </location>
</feature>
<evidence type="ECO:0000256" key="1">
    <source>
        <dbReference type="ARBA" id="ARBA00004141"/>
    </source>
</evidence>
<dbReference type="SMART" id="SM00382">
    <property type="entry name" value="AAA"/>
    <property type="match status" value="1"/>
</dbReference>
<dbReference type="GO" id="GO:0015421">
    <property type="term" value="F:ABC-type oligopeptide transporter activity"/>
    <property type="evidence" value="ECO:0007669"/>
    <property type="project" value="TreeGrafter"/>
</dbReference>
<feature type="transmembrane region" description="Helical" evidence="11">
    <location>
        <begin position="704"/>
        <end position="726"/>
    </location>
</feature>
<feature type="transmembrane region" description="Helical" evidence="11">
    <location>
        <begin position="319"/>
        <end position="340"/>
    </location>
</feature>
<dbReference type="CDD" id="cd03249">
    <property type="entry name" value="ABC_MTABC3_MDL1_MDL2"/>
    <property type="match status" value="1"/>
</dbReference>
<dbReference type="SUPFAM" id="SSF52540">
    <property type="entry name" value="P-loop containing nucleoside triphosphate hydrolases"/>
    <property type="match status" value="2"/>
</dbReference>
<keyword evidence="6" id="KW-0547">Nucleotide-binding</keyword>
<evidence type="ECO:0000313" key="15">
    <source>
        <dbReference type="Proteomes" id="UP000193240"/>
    </source>
</evidence>
<gene>
    <name evidence="14" type="ORF">B5807_12119</name>
</gene>
<comment type="subcellular location">
    <subcellularLocation>
        <location evidence="1">Membrane</location>
        <topology evidence="1">Multi-pass membrane protein</topology>
    </subcellularLocation>
</comment>
<dbReference type="PANTHER" id="PTHR43394">
    <property type="entry name" value="ATP-DEPENDENT PERMEASE MDL1, MITOCHONDRIAL"/>
    <property type="match status" value="1"/>
</dbReference>
<dbReference type="PROSITE" id="PS00211">
    <property type="entry name" value="ABC_TRANSPORTER_1"/>
    <property type="match status" value="1"/>
</dbReference>
<dbReference type="Pfam" id="PF00005">
    <property type="entry name" value="ABC_tran"/>
    <property type="match status" value="2"/>
</dbReference>
<dbReference type="InterPro" id="IPR011527">
    <property type="entry name" value="ABC1_TM_dom"/>
</dbReference>
<feature type="transmembrane region" description="Helical" evidence="11">
    <location>
        <begin position="181"/>
        <end position="200"/>
    </location>
</feature>
<reference evidence="14 15" key="1">
    <citation type="journal article" date="2017" name="Genome Announc.">
        <title>Genome sequence of the saprophytic ascomycete Epicoccum nigrum ICMP 19927 strain isolated from New Zealand.</title>
        <authorList>
            <person name="Fokin M."/>
            <person name="Fleetwood D."/>
            <person name="Weir B.S."/>
            <person name="Villas-Boas S.G."/>
        </authorList>
    </citation>
    <scope>NUCLEOTIDE SEQUENCE [LARGE SCALE GENOMIC DNA]</scope>
    <source>
        <strain evidence="14 15">ICMP 19927</strain>
    </source>
</reference>
<keyword evidence="8 11" id="KW-1133">Transmembrane helix</keyword>
<dbReference type="Gene3D" id="1.20.1560.10">
    <property type="entry name" value="ABC transporter type 1, transmembrane domain"/>
    <property type="match status" value="2"/>
</dbReference>
<dbReference type="STRING" id="105696.A0A1Y2LHB1"/>
<evidence type="ECO:0000256" key="6">
    <source>
        <dbReference type="ARBA" id="ARBA00022741"/>
    </source>
</evidence>
<keyword evidence="9 11" id="KW-0472">Membrane</keyword>
<dbReference type="AlphaFoldDB" id="A0A1Y2LHB1"/>
<feature type="transmembrane region" description="Helical" evidence="11">
    <location>
        <begin position="819"/>
        <end position="843"/>
    </location>
</feature>
<accession>A0A1Y2LHB1</accession>
<feature type="transmembrane region" description="Helical" evidence="11">
    <location>
        <begin position="206"/>
        <end position="225"/>
    </location>
</feature>
<dbReference type="Proteomes" id="UP000193240">
    <property type="component" value="Unassembled WGS sequence"/>
</dbReference>
<dbReference type="GO" id="GO:0016887">
    <property type="term" value="F:ATP hydrolysis activity"/>
    <property type="evidence" value="ECO:0007669"/>
    <property type="project" value="InterPro"/>
</dbReference>
<feature type="transmembrane region" description="Helical" evidence="11">
    <location>
        <begin position="932"/>
        <end position="952"/>
    </location>
</feature>
<keyword evidence="15" id="KW-1185">Reference proteome</keyword>
<feature type="region of interest" description="Disordered" evidence="10">
    <location>
        <begin position="1"/>
        <end position="21"/>
    </location>
</feature>
<feature type="domain" description="ABC transmembrane type-1" evidence="13">
    <location>
        <begin position="707"/>
        <end position="993"/>
    </location>
</feature>
<evidence type="ECO:0000313" key="14">
    <source>
        <dbReference type="EMBL" id="OSS43271.1"/>
    </source>
</evidence>
<dbReference type="Pfam" id="PF00664">
    <property type="entry name" value="ABC_membrane"/>
    <property type="match status" value="2"/>
</dbReference>
<dbReference type="CDD" id="cd18577">
    <property type="entry name" value="ABC_6TM_Pgp_ABCB1_D1_like"/>
    <property type="match status" value="1"/>
</dbReference>
<evidence type="ECO:0000256" key="8">
    <source>
        <dbReference type="ARBA" id="ARBA00022989"/>
    </source>
</evidence>
<evidence type="ECO:0000256" key="11">
    <source>
        <dbReference type="SAM" id="Phobius"/>
    </source>
</evidence>